<dbReference type="Pfam" id="PF19701">
    <property type="entry name" value="DUF6199"/>
    <property type="match status" value="1"/>
</dbReference>
<evidence type="ECO:0000259" key="2">
    <source>
        <dbReference type="Pfam" id="PF19701"/>
    </source>
</evidence>
<proteinExistence type="predicted"/>
<keyword evidence="4" id="KW-1185">Reference proteome</keyword>
<accession>A0ABR9M233</accession>
<dbReference type="Proteomes" id="UP000633509">
    <property type="component" value="Unassembled WGS sequence"/>
</dbReference>
<evidence type="ECO:0000313" key="3">
    <source>
        <dbReference type="EMBL" id="MBE1586969.1"/>
    </source>
</evidence>
<keyword evidence="1" id="KW-0812">Transmembrane</keyword>
<keyword evidence="1" id="KW-0472">Membrane</keyword>
<dbReference type="InterPro" id="IPR045679">
    <property type="entry name" value="DUF6199"/>
</dbReference>
<reference evidence="3 4" key="1">
    <citation type="submission" date="2020-10" db="EMBL/GenBank/DDBJ databases">
        <title>Sequencing the genomes of 1000 actinobacteria strains.</title>
        <authorList>
            <person name="Klenk H.-P."/>
        </authorList>
    </citation>
    <scope>NUCLEOTIDE SEQUENCE [LARGE SCALE GENOMIC DNA]</scope>
    <source>
        <strain evidence="3 4">DSM 43173</strain>
    </source>
</reference>
<name>A0ABR9M233_9ACTN</name>
<evidence type="ECO:0000256" key="1">
    <source>
        <dbReference type="SAM" id="Phobius"/>
    </source>
</evidence>
<protein>
    <recommendedName>
        <fullName evidence="2">DUF6199 domain-containing protein</fullName>
    </recommendedName>
</protein>
<gene>
    <name evidence="3" type="ORF">H4W80_005227</name>
</gene>
<dbReference type="RefSeq" id="WP_192787446.1">
    <property type="nucleotide sequence ID" value="NZ_JADBEK010000001.1"/>
</dbReference>
<comment type="caution">
    <text evidence="3">The sequence shown here is derived from an EMBL/GenBank/DDBJ whole genome shotgun (WGS) entry which is preliminary data.</text>
</comment>
<feature type="transmembrane region" description="Helical" evidence="1">
    <location>
        <begin position="44"/>
        <end position="64"/>
    </location>
</feature>
<dbReference type="EMBL" id="JADBEK010000001">
    <property type="protein sequence ID" value="MBE1586969.1"/>
    <property type="molecule type" value="Genomic_DNA"/>
</dbReference>
<feature type="transmembrane region" description="Helical" evidence="1">
    <location>
        <begin position="7"/>
        <end position="24"/>
    </location>
</feature>
<feature type="domain" description="DUF6199" evidence="2">
    <location>
        <begin position="6"/>
        <end position="63"/>
    </location>
</feature>
<organism evidence="3 4">
    <name type="scientific">Nonomuraea angiospora</name>
    <dbReference type="NCBI Taxonomy" id="46172"/>
    <lineage>
        <taxon>Bacteria</taxon>
        <taxon>Bacillati</taxon>
        <taxon>Actinomycetota</taxon>
        <taxon>Actinomycetes</taxon>
        <taxon>Streptosporangiales</taxon>
        <taxon>Streptosporangiaceae</taxon>
        <taxon>Nonomuraea</taxon>
    </lineage>
</organism>
<sequence length="221" mass="24946">MVTYSILLSIVFFVGCLISPRWLWWNLSAWAYRDPEANEPSESAYATGRALLLVLAIVCLLVAVSQCSADKRAAERTDARPDMPVRTDDEIRKKADPYPEDLVAKGVARVLSLEPGTGHASGYIIGYDYADRAASAVTILYYLSPCGRLHSAWAEEKSPYDYRVKIRLVEETRNGQKFTKKCRGKEWKNRSFVVQSTTIALTRPLDNRWVVLYDGGRVHPK</sequence>
<evidence type="ECO:0000313" key="4">
    <source>
        <dbReference type="Proteomes" id="UP000633509"/>
    </source>
</evidence>
<keyword evidence="1" id="KW-1133">Transmembrane helix</keyword>